<proteinExistence type="predicted"/>
<dbReference type="EMBL" id="CAJNIZ010043350">
    <property type="protein sequence ID" value="CAE7657944.1"/>
    <property type="molecule type" value="Genomic_DNA"/>
</dbReference>
<protein>
    <submittedName>
        <fullName evidence="1">Cnga3 protein</fullName>
    </submittedName>
</protein>
<evidence type="ECO:0000313" key="2">
    <source>
        <dbReference type="Proteomes" id="UP000649617"/>
    </source>
</evidence>
<reference evidence="1" key="1">
    <citation type="submission" date="2021-02" db="EMBL/GenBank/DDBJ databases">
        <authorList>
            <person name="Dougan E. K."/>
            <person name="Rhodes N."/>
            <person name="Thang M."/>
            <person name="Chan C."/>
        </authorList>
    </citation>
    <scope>NUCLEOTIDE SEQUENCE</scope>
</reference>
<gene>
    <name evidence="1" type="primary">Cnga3</name>
    <name evidence="1" type="ORF">SPIL2461_LOCUS17739</name>
</gene>
<organism evidence="1 2">
    <name type="scientific">Symbiodinium pilosum</name>
    <name type="common">Dinoflagellate</name>
    <dbReference type="NCBI Taxonomy" id="2952"/>
    <lineage>
        <taxon>Eukaryota</taxon>
        <taxon>Sar</taxon>
        <taxon>Alveolata</taxon>
        <taxon>Dinophyceae</taxon>
        <taxon>Suessiales</taxon>
        <taxon>Symbiodiniaceae</taxon>
        <taxon>Symbiodinium</taxon>
    </lineage>
</organism>
<feature type="non-terminal residue" evidence="1">
    <location>
        <position position="1"/>
    </location>
</feature>
<accession>A0A812W7S8</accession>
<keyword evidence="2" id="KW-1185">Reference proteome</keyword>
<dbReference type="Proteomes" id="UP000649617">
    <property type="component" value="Unassembled WGS sequence"/>
</dbReference>
<evidence type="ECO:0000313" key="1">
    <source>
        <dbReference type="EMBL" id="CAE7657944.1"/>
    </source>
</evidence>
<dbReference type="AlphaFoldDB" id="A0A812W7S8"/>
<sequence>ALENNDVPAYKLFLFSALAMLAGIGAREGCTGAPFLNDGHGQSVLFGLEALKHLQEKTCQEVYW</sequence>
<feature type="non-terminal residue" evidence="1">
    <location>
        <position position="64"/>
    </location>
</feature>
<comment type="caution">
    <text evidence="1">The sequence shown here is derived from an EMBL/GenBank/DDBJ whole genome shotgun (WGS) entry which is preliminary data.</text>
</comment>
<name>A0A812W7S8_SYMPI</name>